<feature type="compositionally biased region" description="Low complexity" evidence="3">
    <location>
        <begin position="33"/>
        <end position="48"/>
    </location>
</feature>
<feature type="compositionally biased region" description="Polar residues" evidence="3">
    <location>
        <begin position="19"/>
        <end position="31"/>
    </location>
</feature>
<dbReference type="Gramene" id="TVU09983">
    <property type="protein sequence ID" value="TVU09983"/>
    <property type="gene ID" value="EJB05_43484"/>
</dbReference>
<dbReference type="InterPro" id="IPR050898">
    <property type="entry name" value="Plant_acyltransferase"/>
</dbReference>
<dbReference type="EMBL" id="RWGY01000039">
    <property type="protein sequence ID" value="TVU09983.1"/>
    <property type="molecule type" value="Genomic_DNA"/>
</dbReference>
<dbReference type="PANTHER" id="PTHR31147">
    <property type="entry name" value="ACYL TRANSFERASE 4"/>
    <property type="match status" value="1"/>
</dbReference>
<dbReference type="PANTHER" id="PTHR31147:SF66">
    <property type="entry name" value="OS05G0315700 PROTEIN"/>
    <property type="match status" value="1"/>
</dbReference>
<sequence>MARPVTGSGRAGPARSVGQLYSASTTPSATLRASCSSCPPSVSWPAASRPLPSRPCGAVSSWTRSPPRPSFPHPEYDATEPPAAPVPPPPPGDMVTRTFVFGPGDVAAIKARLPPHLPDTATTFEAVAAALWRARTAAMEVPPGEDARLVVVVGVRGVRELGLPAGYYGNACVFPAAVAAAGALRQGSLGDAVELVRAVKKKAAVSAEYVRSTADLLVRRGRPRLARRENLLILSDNRHAGYLGVDVGWGEPVYAGPSDARFGVSFLVAVRNAVAVPVMLPRPAMDRFVSEMNTLLQGEFGLTVLTPCAARSGAMPTSDR</sequence>
<name>A0A5J9TEZ3_9POAL</name>
<keyword evidence="2" id="KW-0808">Transferase</keyword>
<dbReference type="Pfam" id="PF02458">
    <property type="entry name" value="Transferase"/>
    <property type="match status" value="1"/>
</dbReference>
<evidence type="ECO:0000256" key="1">
    <source>
        <dbReference type="ARBA" id="ARBA00009861"/>
    </source>
</evidence>
<dbReference type="AlphaFoldDB" id="A0A5J9TEZ3"/>
<gene>
    <name evidence="4" type="ORF">EJB05_43484</name>
</gene>
<organism evidence="4 5">
    <name type="scientific">Eragrostis curvula</name>
    <name type="common">weeping love grass</name>
    <dbReference type="NCBI Taxonomy" id="38414"/>
    <lineage>
        <taxon>Eukaryota</taxon>
        <taxon>Viridiplantae</taxon>
        <taxon>Streptophyta</taxon>
        <taxon>Embryophyta</taxon>
        <taxon>Tracheophyta</taxon>
        <taxon>Spermatophyta</taxon>
        <taxon>Magnoliopsida</taxon>
        <taxon>Liliopsida</taxon>
        <taxon>Poales</taxon>
        <taxon>Poaceae</taxon>
        <taxon>PACMAD clade</taxon>
        <taxon>Chloridoideae</taxon>
        <taxon>Eragrostideae</taxon>
        <taxon>Eragrostidinae</taxon>
        <taxon>Eragrostis</taxon>
    </lineage>
</organism>
<comment type="similarity">
    <text evidence="1">Belongs to the plant acyltransferase family.</text>
</comment>
<dbReference type="InterPro" id="IPR023213">
    <property type="entry name" value="CAT-like_dom_sf"/>
</dbReference>
<accession>A0A5J9TEZ3</accession>
<dbReference type="GO" id="GO:0016747">
    <property type="term" value="F:acyltransferase activity, transferring groups other than amino-acyl groups"/>
    <property type="evidence" value="ECO:0007669"/>
    <property type="project" value="UniProtKB-ARBA"/>
</dbReference>
<feature type="region of interest" description="Disordered" evidence="3">
    <location>
        <begin position="1"/>
        <end position="88"/>
    </location>
</feature>
<reference evidence="4 5" key="1">
    <citation type="journal article" date="2019" name="Sci. Rep.">
        <title>A high-quality genome of Eragrostis curvula grass provides insights into Poaceae evolution and supports new strategies to enhance forage quality.</title>
        <authorList>
            <person name="Carballo J."/>
            <person name="Santos B.A.C.M."/>
            <person name="Zappacosta D."/>
            <person name="Garbus I."/>
            <person name="Selva J.P."/>
            <person name="Gallo C.A."/>
            <person name="Diaz A."/>
            <person name="Albertini E."/>
            <person name="Caccamo M."/>
            <person name="Echenique V."/>
        </authorList>
    </citation>
    <scope>NUCLEOTIDE SEQUENCE [LARGE SCALE GENOMIC DNA]</scope>
    <source>
        <strain evidence="5">cv. Victoria</strain>
        <tissue evidence="4">Leaf</tissue>
    </source>
</reference>
<protein>
    <submittedName>
        <fullName evidence="4">Uncharacterized protein</fullName>
    </submittedName>
</protein>
<evidence type="ECO:0000313" key="4">
    <source>
        <dbReference type="EMBL" id="TVU09983.1"/>
    </source>
</evidence>
<dbReference type="Gene3D" id="3.30.559.10">
    <property type="entry name" value="Chloramphenicol acetyltransferase-like domain"/>
    <property type="match status" value="1"/>
</dbReference>
<dbReference type="Proteomes" id="UP000324897">
    <property type="component" value="Chromosome 3"/>
</dbReference>
<feature type="non-terminal residue" evidence="4">
    <location>
        <position position="1"/>
    </location>
</feature>
<keyword evidence="5" id="KW-1185">Reference proteome</keyword>
<evidence type="ECO:0000256" key="2">
    <source>
        <dbReference type="ARBA" id="ARBA00022679"/>
    </source>
</evidence>
<proteinExistence type="inferred from homology"/>
<comment type="caution">
    <text evidence="4">The sequence shown here is derived from an EMBL/GenBank/DDBJ whole genome shotgun (WGS) entry which is preliminary data.</text>
</comment>
<evidence type="ECO:0000313" key="5">
    <source>
        <dbReference type="Proteomes" id="UP000324897"/>
    </source>
</evidence>
<evidence type="ECO:0000256" key="3">
    <source>
        <dbReference type="SAM" id="MobiDB-lite"/>
    </source>
</evidence>